<keyword evidence="3" id="KW-1185">Reference proteome</keyword>
<dbReference type="InterPro" id="IPR024760">
    <property type="entry name" value="HTH_dom_conjug_TS-like"/>
</dbReference>
<gene>
    <name evidence="2" type="ORF">CWO92_16355</name>
</gene>
<accession>A0A2N3LHS4</accession>
<dbReference type="Pfam" id="PF12645">
    <property type="entry name" value="HTH_16"/>
    <property type="match status" value="1"/>
</dbReference>
<comment type="caution">
    <text evidence="2">The sequence shown here is derived from an EMBL/GenBank/DDBJ whole genome shotgun (WGS) entry which is preliminary data.</text>
</comment>
<proteinExistence type="predicted"/>
<organism evidence="2 3">
    <name type="scientific">Heyndrickxia camelliae</name>
    <dbReference type="NCBI Taxonomy" id="1707093"/>
    <lineage>
        <taxon>Bacteria</taxon>
        <taxon>Bacillati</taxon>
        <taxon>Bacillota</taxon>
        <taxon>Bacilli</taxon>
        <taxon>Bacillales</taxon>
        <taxon>Bacillaceae</taxon>
        <taxon>Heyndrickxia</taxon>
    </lineage>
</organism>
<dbReference type="AlphaFoldDB" id="A0A2N3LHS4"/>
<name>A0A2N3LHS4_9BACI</name>
<sequence length="75" mass="8612">MKKEKNLLPYTTIKAATESDAIAIQKILKHYEGYIAKLSTKILSDEYGKEYCIVDKDVQEQLTTALLQMILDFEI</sequence>
<dbReference type="RefSeq" id="WP_101355276.1">
    <property type="nucleotide sequence ID" value="NZ_PIQO01000013.1"/>
</dbReference>
<dbReference type="EMBL" id="PIQO01000013">
    <property type="protein sequence ID" value="PKR84083.1"/>
    <property type="molecule type" value="Genomic_DNA"/>
</dbReference>
<reference evidence="2 3" key="1">
    <citation type="submission" date="2017-11" db="EMBL/GenBank/DDBJ databases">
        <title>Bacillus camelliae sp. nov., isolated from pu'er tea.</title>
        <authorList>
            <person name="Niu L."/>
        </authorList>
    </citation>
    <scope>NUCLEOTIDE SEQUENCE [LARGE SCALE GENOMIC DNA]</scope>
    <source>
        <strain evidence="2 3">7578-1</strain>
    </source>
</reference>
<evidence type="ECO:0000313" key="3">
    <source>
        <dbReference type="Proteomes" id="UP000233440"/>
    </source>
</evidence>
<evidence type="ECO:0000259" key="1">
    <source>
        <dbReference type="Pfam" id="PF12645"/>
    </source>
</evidence>
<evidence type="ECO:0000313" key="2">
    <source>
        <dbReference type="EMBL" id="PKR84083.1"/>
    </source>
</evidence>
<dbReference type="Proteomes" id="UP000233440">
    <property type="component" value="Unassembled WGS sequence"/>
</dbReference>
<protein>
    <submittedName>
        <fullName evidence="2">Helix-turn-helix domain-containing protein</fullName>
    </submittedName>
</protein>
<feature type="domain" description="Helix-turn-helix conjugative transposon-like" evidence="1">
    <location>
        <begin position="10"/>
        <end position="74"/>
    </location>
</feature>
<dbReference type="OrthoDB" id="9801453at2"/>